<evidence type="ECO:0000256" key="6">
    <source>
        <dbReference type="SAM" id="SignalP"/>
    </source>
</evidence>
<dbReference type="EMBL" id="BJZQ01000005">
    <property type="protein sequence ID" value="GEO89036.1"/>
    <property type="molecule type" value="Genomic_DNA"/>
</dbReference>
<dbReference type="InterPro" id="IPR036249">
    <property type="entry name" value="Thioredoxin-like_sf"/>
</dbReference>
<sequence>MSDTRKIPVLPIVIALGAAVALMLAVASGGSGAGDESPATVTSSENAGSSQLTELARRKADDPMALGDVDAPVVMIEYSEFQCPFCGKYSRETAPKLVEKYVDQGLLRIEFRDFPYLGDESDLAARAARAAAEQDSFWPFHERLFAEQPPPNSGRLDRERLSGIAKDLGLDTDRFLKDMDSDEVAAAIKRDRDEGMAIGVTGTPAFLINDRVLMGALPTEDFVETIDAAIKDARG</sequence>
<keyword evidence="3" id="KW-0560">Oxidoreductase</keyword>
<keyword evidence="4" id="KW-1015">Disulfide bond</keyword>
<dbReference type="GO" id="GO:0016491">
    <property type="term" value="F:oxidoreductase activity"/>
    <property type="evidence" value="ECO:0007669"/>
    <property type="project" value="UniProtKB-KW"/>
</dbReference>
<feature type="chain" id="PRO_5021821853" description="Thioredoxin domain-containing protein" evidence="6">
    <location>
        <begin position="34"/>
        <end position="235"/>
    </location>
</feature>
<evidence type="ECO:0000256" key="2">
    <source>
        <dbReference type="ARBA" id="ARBA00022729"/>
    </source>
</evidence>
<dbReference type="InterPro" id="IPR012336">
    <property type="entry name" value="Thioredoxin-like_fold"/>
</dbReference>
<dbReference type="AlphaFoldDB" id="A0A512HUA5"/>
<gene>
    <name evidence="8" type="ORF">AFL01nite_13630</name>
</gene>
<dbReference type="Proteomes" id="UP000321769">
    <property type="component" value="Unassembled WGS sequence"/>
</dbReference>
<feature type="domain" description="Thioredoxin" evidence="7">
    <location>
        <begin position="31"/>
        <end position="231"/>
    </location>
</feature>
<dbReference type="InterPro" id="IPR013766">
    <property type="entry name" value="Thioredoxin_domain"/>
</dbReference>
<keyword evidence="5" id="KW-0676">Redox-active center</keyword>
<evidence type="ECO:0000256" key="4">
    <source>
        <dbReference type="ARBA" id="ARBA00023157"/>
    </source>
</evidence>
<dbReference type="PANTHER" id="PTHR13887">
    <property type="entry name" value="GLUTATHIONE S-TRANSFERASE KAPPA"/>
    <property type="match status" value="1"/>
</dbReference>
<evidence type="ECO:0000313" key="9">
    <source>
        <dbReference type="Proteomes" id="UP000321769"/>
    </source>
</evidence>
<protein>
    <recommendedName>
        <fullName evidence="7">Thioredoxin domain-containing protein</fullName>
    </recommendedName>
</protein>
<evidence type="ECO:0000256" key="3">
    <source>
        <dbReference type="ARBA" id="ARBA00023002"/>
    </source>
</evidence>
<name>A0A512HUA5_9ACTN</name>
<evidence type="ECO:0000256" key="1">
    <source>
        <dbReference type="ARBA" id="ARBA00005791"/>
    </source>
</evidence>
<comment type="caution">
    <text evidence="8">The sequence shown here is derived from an EMBL/GenBank/DDBJ whole genome shotgun (WGS) entry which is preliminary data.</text>
</comment>
<keyword evidence="2 6" id="KW-0732">Signal</keyword>
<dbReference type="PANTHER" id="PTHR13887:SF14">
    <property type="entry name" value="DISULFIDE BOND FORMATION PROTEIN D"/>
    <property type="match status" value="1"/>
</dbReference>
<dbReference type="PROSITE" id="PS51352">
    <property type="entry name" value="THIOREDOXIN_2"/>
    <property type="match status" value="1"/>
</dbReference>
<dbReference type="Pfam" id="PF13462">
    <property type="entry name" value="Thioredoxin_4"/>
    <property type="match status" value="1"/>
</dbReference>
<proteinExistence type="inferred from homology"/>
<keyword evidence="9" id="KW-1185">Reference proteome</keyword>
<dbReference type="Gene3D" id="3.40.30.10">
    <property type="entry name" value="Glutaredoxin"/>
    <property type="match status" value="1"/>
</dbReference>
<feature type="signal peptide" evidence="6">
    <location>
        <begin position="1"/>
        <end position="33"/>
    </location>
</feature>
<dbReference type="OrthoDB" id="117402at2"/>
<comment type="similarity">
    <text evidence="1">Belongs to the thioredoxin family. DsbA subfamily.</text>
</comment>
<evidence type="ECO:0000259" key="7">
    <source>
        <dbReference type="PROSITE" id="PS51352"/>
    </source>
</evidence>
<evidence type="ECO:0000256" key="5">
    <source>
        <dbReference type="ARBA" id="ARBA00023284"/>
    </source>
</evidence>
<dbReference type="SUPFAM" id="SSF52833">
    <property type="entry name" value="Thioredoxin-like"/>
    <property type="match status" value="1"/>
</dbReference>
<accession>A0A512HUA5</accession>
<evidence type="ECO:0000313" key="8">
    <source>
        <dbReference type="EMBL" id="GEO89036.1"/>
    </source>
</evidence>
<reference evidence="8 9" key="1">
    <citation type="submission" date="2019-07" db="EMBL/GenBank/DDBJ databases">
        <title>Whole genome shotgun sequence of Aeromicrobium flavum NBRC 107625.</title>
        <authorList>
            <person name="Hosoyama A."/>
            <person name="Uohara A."/>
            <person name="Ohji S."/>
            <person name="Ichikawa N."/>
        </authorList>
    </citation>
    <scope>NUCLEOTIDE SEQUENCE [LARGE SCALE GENOMIC DNA]</scope>
    <source>
        <strain evidence="8 9">NBRC 107625</strain>
    </source>
</reference>
<organism evidence="8 9">
    <name type="scientific">Aeromicrobium flavum</name>
    <dbReference type="NCBI Taxonomy" id="416568"/>
    <lineage>
        <taxon>Bacteria</taxon>
        <taxon>Bacillati</taxon>
        <taxon>Actinomycetota</taxon>
        <taxon>Actinomycetes</taxon>
        <taxon>Propionibacteriales</taxon>
        <taxon>Nocardioidaceae</taxon>
        <taxon>Aeromicrobium</taxon>
    </lineage>
</organism>